<dbReference type="Proteomes" id="UP001459277">
    <property type="component" value="Unassembled WGS sequence"/>
</dbReference>
<evidence type="ECO:0000259" key="1">
    <source>
        <dbReference type="Pfam" id="PF14111"/>
    </source>
</evidence>
<proteinExistence type="predicted"/>
<evidence type="ECO:0000313" key="2">
    <source>
        <dbReference type="EMBL" id="KAK9996341.1"/>
    </source>
</evidence>
<dbReference type="AlphaFoldDB" id="A0AAW2CEZ2"/>
<dbReference type="Pfam" id="PF14111">
    <property type="entry name" value="DUF4283"/>
    <property type="match status" value="1"/>
</dbReference>
<sequence>MEDITKRYAGLRLSGKEGSEVDLSLPENAAGFVLGGKFCTKRRVNLESVARVLRTVWRTEKNFEVSDVGENKVLFLFQQEDLDRVLMLSPWSFEKYLLVLHKLEAGEVVSQLNFNKASFWVQIHGLPTMSQTKEVGLRISESLGRVEKFEWEVRHRRGRILDMNDYPSSAIGAR</sequence>
<dbReference type="PANTHER" id="PTHR31286">
    <property type="entry name" value="GLYCINE-RICH CELL WALL STRUCTURAL PROTEIN 1.8-LIKE"/>
    <property type="match status" value="1"/>
</dbReference>
<dbReference type="InterPro" id="IPR025558">
    <property type="entry name" value="DUF4283"/>
</dbReference>
<dbReference type="InterPro" id="IPR040256">
    <property type="entry name" value="At4g02000-like"/>
</dbReference>
<feature type="domain" description="DUF4283" evidence="1">
    <location>
        <begin position="36"/>
        <end position="107"/>
    </location>
</feature>
<dbReference type="PANTHER" id="PTHR31286:SF167">
    <property type="entry name" value="OS09G0268800 PROTEIN"/>
    <property type="match status" value="1"/>
</dbReference>
<organism evidence="2 3">
    <name type="scientific">Lithocarpus litseifolius</name>
    <dbReference type="NCBI Taxonomy" id="425828"/>
    <lineage>
        <taxon>Eukaryota</taxon>
        <taxon>Viridiplantae</taxon>
        <taxon>Streptophyta</taxon>
        <taxon>Embryophyta</taxon>
        <taxon>Tracheophyta</taxon>
        <taxon>Spermatophyta</taxon>
        <taxon>Magnoliopsida</taxon>
        <taxon>eudicotyledons</taxon>
        <taxon>Gunneridae</taxon>
        <taxon>Pentapetalae</taxon>
        <taxon>rosids</taxon>
        <taxon>fabids</taxon>
        <taxon>Fagales</taxon>
        <taxon>Fagaceae</taxon>
        <taxon>Lithocarpus</taxon>
    </lineage>
</organism>
<gene>
    <name evidence="2" type="ORF">SO802_021027</name>
</gene>
<accession>A0AAW2CEZ2</accession>
<protein>
    <recommendedName>
        <fullName evidence="1">DUF4283 domain-containing protein</fullName>
    </recommendedName>
</protein>
<keyword evidence="3" id="KW-1185">Reference proteome</keyword>
<comment type="caution">
    <text evidence="2">The sequence shown here is derived from an EMBL/GenBank/DDBJ whole genome shotgun (WGS) entry which is preliminary data.</text>
</comment>
<reference evidence="2 3" key="1">
    <citation type="submission" date="2024-01" db="EMBL/GenBank/DDBJ databases">
        <title>A telomere-to-telomere, gap-free genome of sweet tea (Lithocarpus litseifolius).</title>
        <authorList>
            <person name="Zhou J."/>
        </authorList>
    </citation>
    <scope>NUCLEOTIDE SEQUENCE [LARGE SCALE GENOMIC DNA]</scope>
    <source>
        <strain evidence="2">Zhou-2022a</strain>
        <tissue evidence="2">Leaf</tissue>
    </source>
</reference>
<evidence type="ECO:0000313" key="3">
    <source>
        <dbReference type="Proteomes" id="UP001459277"/>
    </source>
</evidence>
<dbReference type="EMBL" id="JAZDWU010000007">
    <property type="protein sequence ID" value="KAK9996341.1"/>
    <property type="molecule type" value="Genomic_DNA"/>
</dbReference>
<name>A0AAW2CEZ2_9ROSI</name>